<dbReference type="Proteomes" id="UP000288178">
    <property type="component" value="Unassembled WGS sequence"/>
</dbReference>
<keyword evidence="6 8" id="KW-0472">Membrane</keyword>
<dbReference type="PANTHER" id="PTHR30558">
    <property type="entry name" value="EXBD MEMBRANE COMPONENT OF PMF-DRIVEN MACROMOLECULE IMPORT SYSTEM"/>
    <property type="match status" value="1"/>
</dbReference>
<keyword evidence="5 8" id="KW-1133">Transmembrane helix</keyword>
<comment type="subcellular location">
    <subcellularLocation>
        <location evidence="1">Cell membrane</location>
        <topology evidence="1">Single-pass membrane protein</topology>
    </subcellularLocation>
    <subcellularLocation>
        <location evidence="7">Cell membrane</location>
        <topology evidence="7">Single-pass type II membrane protein</topology>
    </subcellularLocation>
</comment>
<dbReference type="InterPro" id="IPR003400">
    <property type="entry name" value="ExbD"/>
</dbReference>
<comment type="similarity">
    <text evidence="2 7">Belongs to the ExbD/TolR family.</text>
</comment>
<proteinExistence type="inferred from homology"/>
<evidence type="ECO:0000256" key="3">
    <source>
        <dbReference type="ARBA" id="ARBA00022475"/>
    </source>
</evidence>
<protein>
    <submittedName>
        <fullName evidence="9">Biopolymer transporter ExbD</fullName>
    </submittedName>
</protein>
<feature type="transmembrane region" description="Helical" evidence="8">
    <location>
        <begin position="25"/>
        <end position="43"/>
    </location>
</feature>
<evidence type="ECO:0000256" key="4">
    <source>
        <dbReference type="ARBA" id="ARBA00022692"/>
    </source>
</evidence>
<dbReference type="AlphaFoldDB" id="A0A3S2U605"/>
<keyword evidence="10" id="KW-1185">Reference proteome</keyword>
<keyword evidence="4 7" id="KW-0812">Transmembrane</keyword>
<keyword evidence="7" id="KW-0653">Protein transport</keyword>
<evidence type="ECO:0000256" key="1">
    <source>
        <dbReference type="ARBA" id="ARBA00004162"/>
    </source>
</evidence>
<evidence type="ECO:0000256" key="7">
    <source>
        <dbReference type="RuleBase" id="RU003879"/>
    </source>
</evidence>
<organism evidence="9 10">
    <name type="scientific">Rubrivivax albus</name>
    <dbReference type="NCBI Taxonomy" id="2499835"/>
    <lineage>
        <taxon>Bacteria</taxon>
        <taxon>Pseudomonadati</taxon>
        <taxon>Pseudomonadota</taxon>
        <taxon>Betaproteobacteria</taxon>
        <taxon>Burkholderiales</taxon>
        <taxon>Sphaerotilaceae</taxon>
        <taxon>Rubrivivax</taxon>
    </lineage>
</organism>
<sequence length="144" mass="15730">MAMQIGGGEGAAEEQLNNTINTTPMVDVMLVLLIIFMITIPVVTQSIKLELPKETNIPTQTKPENIVIAVNLDGDVFWNMQRVPDIETLVDRLKLEAVKEPQPEVHIRGDLASRYESIGRVVVACQRAGIAKVGFITEPPAGAQ</sequence>
<gene>
    <name evidence="9" type="ORF">ENE75_21035</name>
</gene>
<dbReference type="OrthoDB" id="9798629at2"/>
<dbReference type="RefSeq" id="WP_128200375.1">
    <property type="nucleotide sequence ID" value="NZ_SACT01000009.1"/>
</dbReference>
<dbReference type="PANTHER" id="PTHR30558:SF7">
    <property type="entry name" value="TOL-PAL SYSTEM PROTEIN TOLR"/>
    <property type="match status" value="1"/>
</dbReference>
<comment type="caution">
    <text evidence="9">The sequence shown here is derived from an EMBL/GenBank/DDBJ whole genome shotgun (WGS) entry which is preliminary data.</text>
</comment>
<name>A0A3S2U605_9BURK</name>
<reference evidence="9 10" key="1">
    <citation type="submission" date="2019-01" db="EMBL/GenBank/DDBJ databases">
        <authorList>
            <person name="Chen W.-M."/>
        </authorList>
    </citation>
    <scope>NUCLEOTIDE SEQUENCE [LARGE SCALE GENOMIC DNA]</scope>
    <source>
        <strain evidence="9 10">ICH-3</strain>
    </source>
</reference>
<evidence type="ECO:0000256" key="5">
    <source>
        <dbReference type="ARBA" id="ARBA00022989"/>
    </source>
</evidence>
<evidence type="ECO:0000256" key="2">
    <source>
        <dbReference type="ARBA" id="ARBA00005811"/>
    </source>
</evidence>
<dbReference type="GO" id="GO:0015031">
    <property type="term" value="P:protein transport"/>
    <property type="evidence" value="ECO:0007669"/>
    <property type="project" value="UniProtKB-KW"/>
</dbReference>
<dbReference type="Pfam" id="PF02472">
    <property type="entry name" value="ExbD"/>
    <property type="match status" value="1"/>
</dbReference>
<evidence type="ECO:0000256" key="6">
    <source>
        <dbReference type="ARBA" id="ARBA00023136"/>
    </source>
</evidence>
<dbReference type="GO" id="GO:0022857">
    <property type="term" value="F:transmembrane transporter activity"/>
    <property type="evidence" value="ECO:0007669"/>
    <property type="project" value="InterPro"/>
</dbReference>
<accession>A0A3S2U605</accession>
<keyword evidence="7" id="KW-0813">Transport</keyword>
<evidence type="ECO:0000313" key="9">
    <source>
        <dbReference type="EMBL" id="RVT48848.1"/>
    </source>
</evidence>
<dbReference type="EMBL" id="SACT01000009">
    <property type="protein sequence ID" value="RVT48848.1"/>
    <property type="molecule type" value="Genomic_DNA"/>
</dbReference>
<dbReference type="Gene3D" id="3.30.420.270">
    <property type="match status" value="1"/>
</dbReference>
<dbReference type="GO" id="GO:0005886">
    <property type="term" value="C:plasma membrane"/>
    <property type="evidence" value="ECO:0007669"/>
    <property type="project" value="UniProtKB-SubCell"/>
</dbReference>
<evidence type="ECO:0000313" key="10">
    <source>
        <dbReference type="Proteomes" id="UP000288178"/>
    </source>
</evidence>
<keyword evidence="3" id="KW-1003">Cell membrane</keyword>
<evidence type="ECO:0000256" key="8">
    <source>
        <dbReference type="SAM" id="Phobius"/>
    </source>
</evidence>